<organism evidence="1 2">
    <name type="scientific">Paenibacillus sepulcri</name>
    <dbReference type="NCBI Taxonomy" id="359917"/>
    <lineage>
        <taxon>Bacteria</taxon>
        <taxon>Bacillati</taxon>
        <taxon>Bacillota</taxon>
        <taxon>Bacilli</taxon>
        <taxon>Bacillales</taxon>
        <taxon>Paenibacillaceae</taxon>
        <taxon>Paenibacillus</taxon>
    </lineage>
</organism>
<reference evidence="1 2" key="1">
    <citation type="submission" date="2021-07" db="EMBL/GenBank/DDBJ databases">
        <title>Paenibacillus radiodurans sp. nov., isolated from the southeastern edge of Tengger Desert.</title>
        <authorList>
            <person name="Zhang G."/>
        </authorList>
    </citation>
    <scope>NUCLEOTIDE SEQUENCE [LARGE SCALE GENOMIC DNA]</scope>
    <source>
        <strain evidence="1 2">CCM 7311</strain>
    </source>
</reference>
<name>A0ABS7C180_9BACL</name>
<dbReference type="InterPro" id="IPR018540">
    <property type="entry name" value="Spo0E-like"/>
</dbReference>
<dbReference type="RefSeq" id="WP_210037174.1">
    <property type="nucleotide sequence ID" value="NZ_JBHLVU010000004.1"/>
</dbReference>
<evidence type="ECO:0000313" key="1">
    <source>
        <dbReference type="EMBL" id="MBW7454645.1"/>
    </source>
</evidence>
<gene>
    <name evidence="1" type="ORF">K0U00_11445</name>
</gene>
<sequence>MAFADYGLSFNNEPGTVSARQLSSSIQSLEAEIYALRTKMEQSYTEETTFNSDIVIDLSRRLDLKINEYMHVMRKKSKSS</sequence>
<evidence type="ECO:0000313" key="2">
    <source>
        <dbReference type="Proteomes" id="UP001519887"/>
    </source>
</evidence>
<dbReference type="InterPro" id="IPR036638">
    <property type="entry name" value="HLH_DNA-bd_sf"/>
</dbReference>
<dbReference type="Proteomes" id="UP001519887">
    <property type="component" value="Unassembled WGS sequence"/>
</dbReference>
<dbReference type="SUPFAM" id="SSF140500">
    <property type="entry name" value="BAS1536-like"/>
    <property type="match status" value="1"/>
</dbReference>
<accession>A0ABS7C180</accession>
<dbReference type="Pfam" id="PF09388">
    <property type="entry name" value="SpoOE-like"/>
    <property type="match status" value="1"/>
</dbReference>
<dbReference type="EMBL" id="JAHZIK010000229">
    <property type="protein sequence ID" value="MBW7454645.1"/>
    <property type="molecule type" value="Genomic_DNA"/>
</dbReference>
<comment type="caution">
    <text evidence="1">The sequence shown here is derived from an EMBL/GenBank/DDBJ whole genome shotgun (WGS) entry which is preliminary data.</text>
</comment>
<keyword evidence="2" id="KW-1185">Reference proteome</keyword>
<dbReference type="InterPro" id="IPR037208">
    <property type="entry name" value="Spo0E-like_sf"/>
</dbReference>
<protein>
    <submittedName>
        <fullName evidence="1">Aspartyl-phosphate phosphatase Spo0E family protein</fullName>
    </submittedName>
</protein>
<proteinExistence type="predicted"/>
<dbReference type="Gene3D" id="4.10.280.10">
    <property type="entry name" value="Helix-loop-helix DNA-binding domain"/>
    <property type="match status" value="1"/>
</dbReference>